<dbReference type="InterPro" id="IPR011055">
    <property type="entry name" value="Dup_hybrid_motif"/>
</dbReference>
<dbReference type="EMBL" id="JAGGKT010000004">
    <property type="protein sequence ID" value="MBP1932028.1"/>
    <property type="molecule type" value="Genomic_DNA"/>
</dbReference>
<name>A0ABS4GP20_9BACL</name>
<accession>A0ABS4GP20</accession>
<comment type="caution">
    <text evidence="4">The sequence shown here is derived from an EMBL/GenBank/DDBJ whole genome shotgun (WGS) entry which is preliminary data.</text>
</comment>
<reference evidence="4 5" key="1">
    <citation type="submission" date="2021-03" db="EMBL/GenBank/DDBJ databases">
        <title>Genomic Encyclopedia of Type Strains, Phase IV (KMG-IV): sequencing the most valuable type-strain genomes for metagenomic binning, comparative biology and taxonomic classification.</title>
        <authorList>
            <person name="Goeker M."/>
        </authorList>
    </citation>
    <scope>NUCLEOTIDE SEQUENCE [LARGE SCALE GENOMIC DNA]</scope>
    <source>
        <strain evidence="4 5">DSM 24738</strain>
    </source>
</reference>
<keyword evidence="1" id="KW-0472">Membrane</keyword>
<keyword evidence="1" id="KW-1133">Transmembrane helix</keyword>
<dbReference type="InterPro" id="IPR059180">
    <property type="entry name" value="3D_YorM"/>
</dbReference>
<evidence type="ECO:0000256" key="1">
    <source>
        <dbReference type="SAM" id="Phobius"/>
    </source>
</evidence>
<dbReference type="CDD" id="cd12797">
    <property type="entry name" value="M23_peptidase"/>
    <property type="match status" value="1"/>
</dbReference>
<dbReference type="Gene3D" id="2.70.70.10">
    <property type="entry name" value="Glucose Permease (Domain IIA)"/>
    <property type="match status" value="1"/>
</dbReference>
<dbReference type="RefSeq" id="WP_245203699.1">
    <property type="nucleotide sequence ID" value="NZ_JAGGKT010000004.1"/>
</dbReference>
<feature type="domain" description="3D" evidence="3">
    <location>
        <begin position="216"/>
        <end position="280"/>
    </location>
</feature>
<dbReference type="InterPro" id="IPR036908">
    <property type="entry name" value="RlpA-like_sf"/>
</dbReference>
<dbReference type="Pfam" id="PF01551">
    <property type="entry name" value="Peptidase_M23"/>
    <property type="match status" value="1"/>
</dbReference>
<organism evidence="4 5">
    <name type="scientific">Ammoniphilus resinae</name>
    <dbReference type="NCBI Taxonomy" id="861532"/>
    <lineage>
        <taxon>Bacteria</taxon>
        <taxon>Bacillati</taxon>
        <taxon>Bacillota</taxon>
        <taxon>Bacilli</taxon>
        <taxon>Bacillales</taxon>
        <taxon>Paenibacillaceae</taxon>
        <taxon>Aneurinibacillus group</taxon>
        <taxon>Ammoniphilus</taxon>
    </lineage>
</organism>
<evidence type="ECO:0000313" key="5">
    <source>
        <dbReference type="Proteomes" id="UP001519343"/>
    </source>
</evidence>
<feature type="domain" description="M23ase beta-sheet core" evidence="2">
    <location>
        <begin position="553"/>
        <end position="646"/>
    </location>
</feature>
<proteinExistence type="predicted"/>
<dbReference type="PANTHER" id="PTHR21666:SF270">
    <property type="entry name" value="MUREIN HYDROLASE ACTIVATOR ENVC"/>
    <property type="match status" value="1"/>
</dbReference>
<dbReference type="CDD" id="cd14667">
    <property type="entry name" value="3D_containing_proteins"/>
    <property type="match status" value="1"/>
</dbReference>
<dbReference type="InterPro" id="IPR010611">
    <property type="entry name" value="3D_dom"/>
</dbReference>
<evidence type="ECO:0000259" key="3">
    <source>
        <dbReference type="Pfam" id="PF06725"/>
    </source>
</evidence>
<feature type="transmembrane region" description="Helical" evidence="1">
    <location>
        <begin position="65"/>
        <end position="90"/>
    </location>
</feature>
<keyword evidence="1" id="KW-0812">Transmembrane</keyword>
<evidence type="ECO:0000313" key="4">
    <source>
        <dbReference type="EMBL" id="MBP1932028.1"/>
    </source>
</evidence>
<dbReference type="SUPFAM" id="SSF51261">
    <property type="entry name" value="Duplicated hybrid motif"/>
    <property type="match status" value="1"/>
</dbReference>
<dbReference type="Proteomes" id="UP001519343">
    <property type="component" value="Unassembled WGS sequence"/>
</dbReference>
<sequence length="669" mass="73216">MDQNAQDIGKQSADQMASMGKSAGGRLARLAKSKAAKWMKKILLGFLKAMVTSIGKILLATIGPWGIAILIAVLCFLAVLESIPGADWFLQGGSRSAEMLGIDVEYENKFKQLAEESVKEVESYRADEDWRKEFKELIKPSWGIPAALARYQIMRADPSPSVGGAGSIPAYSPSFPTGENPLSSMIMVATAYGPDCPGCSGITATGINAKSKPTPRVIAVDPRVIPLHSRVELIVNGSSLGVFSAEDTGGAIKGNRIDILYPSQADARYFGRKTVTLNVLQWGGAFSGPVGTWTPSLGVGLELPDVNEMYQELKPRLTYKTIADDVERWKTVVRVCSPGGGCSEYISYRTETRPSHQVLDWVWTPYGDITVPSLKKYWTSPQLIGRKIVHPQTKEEIKGPHTEEEWRNNKGSTNSESYLHLWTICSEDGDGGGSSCTSEYYQFENTEVDDRSMPPYSINTDRLHDILVARGVKEVDVPIVYQWSAATDPSDKDAFFYAGQFKGANIRSRFTDYTNISTALDFEFSGEIKNGWAWPIQGNQTITSTFGARWGTFHYGVDLGGRAANGLPVVAAREGRVIRAEYSSSYGNVVYIAHDNGLQTRYAHMNSLSVTANQIVTAGTMIGTVGSTGDSTGPHLHFEVLKPGKKSAFLRARDMERAYDPMVFLGPLM</sequence>
<protein>
    <submittedName>
        <fullName evidence="4">3D (Asp-Asp-Asp) domain-containing protein</fullName>
    </submittedName>
</protein>
<dbReference type="InterPro" id="IPR050570">
    <property type="entry name" value="Cell_wall_metabolism_enzyme"/>
</dbReference>
<dbReference type="PANTHER" id="PTHR21666">
    <property type="entry name" value="PEPTIDASE-RELATED"/>
    <property type="match status" value="1"/>
</dbReference>
<evidence type="ECO:0000259" key="2">
    <source>
        <dbReference type="Pfam" id="PF01551"/>
    </source>
</evidence>
<gene>
    <name evidence="4" type="ORF">J2Z37_002029</name>
</gene>
<dbReference type="Gene3D" id="2.40.40.10">
    <property type="entry name" value="RlpA-like domain"/>
    <property type="match status" value="1"/>
</dbReference>
<dbReference type="Pfam" id="PF06725">
    <property type="entry name" value="3D"/>
    <property type="match status" value="1"/>
</dbReference>
<keyword evidence="5" id="KW-1185">Reference proteome</keyword>
<dbReference type="SUPFAM" id="SSF50685">
    <property type="entry name" value="Barwin-like endoglucanases"/>
    <property type="match status" value="1"/>
</dbReference>
<dbReference type="InterPro" id="IPR016047">
    <property type="entry name" value="M23ase_b-sheet_dom"/>
</dbReference>